<proteinExistence type="predicted"/>
<gene>
    <name evidence="2" type="ORF">METZ01_LOCUS227153</name>
</gene>
<dbReference type="EMBL" id="UINC01055434">
    <property type="protein sequence ID" value="SVB74299.1"/>
    <property type="molecule type" value="Genomic_DNA"/>
</dbReference>
<feature type="non-terminal residue" evidence="2">
    <location>
        <position position="66"/>
    </location>
</feature>
<sequence length="66" mass="7263">MSTQELKVFNSLKKIILWSVYSGILIALSGCGDFVKETDAEACNKAIDERDYDTALSACTSRKDKA</sequence>
<dbReference type="PROSITE" id="PS51257">
    <property type="entry name" value="PROKAR_LIPOPROTEIN"/>
    <property type="match status" value="1"/>
</dbReference>
<accession>A0A382GH76</accession>
<protein>
    <submittedName>
        <fullName evidence="2">Uncharacterized protein</fullName>
    </submittedName>
</protein>
<dbReference type="AlphaFoldDB" id="A0A382GH76"/>
<feature type="transmembrane region" description="Helical" evidence="1">
    <location>
        <begin position="15"/>
        <end position="35"/>
    </location>
</feature>
<name>A0A382GH76_9ZZZZ</name>
<keyword evidence="1" id="KW-0812">Transmembrane</keyword>
<keyword evidence="1" id="KW-1133">Transmembrane helix</keyword>
<reference evidence="2" key="1">
    <citation type="submission" date="2018-05" db="EMBL/GenBank/DDBJ databases">
        <authorList>
            <person name="Lanie J.A."/>
            <person name="Ng W.-L."/>
            <person name="Kazmierczak K.M."/>
            <person name="Andrzejewski T.M."/>
            <person name="Davidsen T.M."/>
            <person name="Wayne K.J."/>
            <person name="Tettelin H."/>
            <person name="Glass J.I."/>
            <person name="Rusch D."/>
            <person name="Podicherti R."/>
            <person name="Tsui H.-C.T."/>
            <person name="Winkler M.E."/>
        </authorList>
    </citation>
    <scope>NUCLEOTIDE SEQUENCE</scope>
</reference>
<keyword evidence="1" id="KW-0472">Membrane</keyword>
<evidence type="ECO:0000256" key="1">
    <source>
        <dbReference type="SAM" id="Phobius"/>
    </source>
</evidence>
<organism evidence="2">
    <name type="scientific">marine metagenome</name>
    <dbReference type="NCBI Taxonomy" id="408172"/>
    <lineage>
        <taxon>unclassified sequences</taxon>
        <taxon>metagenomes</taxon>
        <taxon>ecological metagenomes</taxon>
    </lineage>
</organism>
<evidence type="ECO:0000313" key="2">
    <source>
        <dbReference type="EMBL" id="SVB74299.1"/>
    </source>
</evidence>